<keyword evidence="3" id="KW-0238">DNA-binding</keyword>
<feature type="compositionally biased region" description="Polar residues" evidence="5">
    <location>
        <begin position="78"/>
        <end position="90"/>
    </location>
</feature>
<dbReference type="InterPro" id="IPR038722">
    <property type="entry name" value="Ner_HTH_dom"/>
</dbReference>
<evidence type="ECO:0000313" key="8">
    <source>
        <dbReference type="Proteomes" id="UP000386575"/>
    </source>
</evidence>
<protein>
    <submittedName>
        <fullName evidence="7">Transcriptional regulator</fullName>
    </submittedName>
</protein>
<sequence length="101" mass="10851">MTTTKTWTRQAIKDELLRQNKTLTGIARDAGLNETACRQGFIGSNRKGAEALAAALGVPFREMFPDSYTRGRHDAGEGSSNQKPNASQKRGSAVDNARGVA</sequence>
<evidence type="ECO:0000256" key="4">
    <source>
        <dbReference type="ARBA" id="ARBA00023163"/>
    </source>
</evidence>
<dbReference type="AlphaFoldDB" id="A0A6A1TT82"/>
<dbReference type="Gene3D" id="1.10.260.40">
    <property type="entry name" value="lambda repressor-like DNA-binding domains"/>
    <property type="match status" value="1"/>
</dbReference>
<evidence type="ECO:0000256" key="1">
    <source>
        <dbReference type="ARBA" id="ARBA00006157"/>
    </source>
</evidence>
<dbReference type="InterPro" id="IPR010982">
    <property type="entry name" value="Lambda_DNA-bd_dom_sf"/>
</dbReference>
<feature type="region of interest" description="Disordered" evidence="5">
    <location>
        <begin position="65"/>
        <end position="101"/>
    </location>
</feature>
<accession>A0A6A1TT82</accession>
<evidence type="ECO:0000256" key="3">
    <source>
        <dbReference type="ARBA" id="ARBA00023125"/>
    </source>
</evidence>
<comment type="caution">
    <text evidence="7">The sequence shown here is derived from an EMBL/GenBank/DDBJ whole genome shotgun (WGS) entry which is preliminary data.</text>
</comment>
<gene>
    <name evidence="7" type="ORF">F4V91_15325</name>
</gene>
<dbReference type="SUPFAM" id="SSF47413">
    <property type="entry name" value="lambda repressor-like DNA-binding domains"/>
    <property type="match status" value="1"/>
</dbReference>
<dbReference type="RefSeq" id="WP_151043654.1">
    <property type="nucleotide sequence ID" value="NZ_VZUL01000002.1"/>
</dbReference>
<keyword evidence="4" id="KW-0804">Transcription</keyword>
<dbReference type="GO" id="GO:0003677">
    <property type="term" value="F:DNA binding"/>
    <property type="evidence" value="ECO:0007669"/>
    <property type="project" value="UniProtKB-KW"/>
</dbReference>
<evidence type="ECO:0000256" key="2">
    <source>
        <dbReference type="ARBA" id="ARBA00023015"/>
    </source>
</evidence>
<dbReference type="EMBL" id="VZUL01000002">
    <property type="protein sequence ID" value="KAB1087679.1"/>
    <property type="molecule type" value="Genomic_DNA"/>
</dbReference>
<organism evidence="7 8">
    <name type="scientific">Neorhizobium galegae</name>
    <name type="common">Rhizobium galegae</name>
    <dbReference type="NCBI Taxonomy" id="399"/>
    <lineage>
        <taxon>Bacteria</taxon>
        <taxon>Pseudomonadati</taxon>
        <taxon>Pseudomonadota</taxon>
        <taxon>Alphaproteobacteria</taxon>
        <taxon>Hyphomicrobiales</taxon>
        <taxon>Rhizobiaceae</taxon>
        <taxon>Rhizobium/Agrobacterium group</taxon>
        <taxon>Neorhizobium</taxon>
    </lineage>
</organism>
<evidence type="ECO:0000259" key="6">
    <source>
        <dbReference type="Pfam" id="PF13693"/>
    </source>
</evidence>
<keyword evidence="2" id="KW-0805">Transcription regulation</keyword>
<proteinExistence type="inferred from homology"/>
<dbReference type="Proteomes" id="UP000386575">
    <property type="component" value="Unassembled WGS sequence"/>
</dbReference>
<name>A0A6A1TT82_NEOGA</name>
<dbReference type="Pfam" id="PF13693">
    <property type="entry name" value="HTH_35"/>
    <property type="match status" value="1"/>
</dbReference>
<feature type="domain" description="Ner winged helix-turn-helix DNA-binding" evidence="6">
    <location>
        <begin position="7"/>
        <end position="71"/>
    </location>
</feature>
<evidence type="ECO:0000256" key="5">
    <source>
        <dbReference type="SAM" id="MobiDB-lite"/>
    </source>
</evidence>
<reference evidence="7 8" key="1">
    <citation type="submission" date="2019-09" db="EMBL/GenBank/DDBJ databases">
        <title>Genome sequencing of Ng87 strain.</title>
        <authorList>
            <person name="Karasev E.S."/>
            <person name="Andronov E."/>
        </authorList>
    </citation>
    <scope>NUCLEOTIDE SEQUENCE [LARGE SCALE GENOMIC DNA]</scope>
    <source>
        <strain evidence="7 8">Ng87</strain>
    </source>
</reference>
<comment type="similarity">
    <text evidence="1">Belongs to the ner transcriptional regulatory family.</text>
</comment>
<evidence type="ECO:0000313" key="7">
    <source>
        <dbReference type="EMBL" id="KAB1087679.1"/>
    </source>
</evidence>